<dbReference type="GO" id="GO:0046983">
    <property type="term" value="F:protein dimerization activity"/>
    <property type="evidence" value="ECO:0007669"/>
    <property type="project" value="InterPro"/>
</dbReference>
<protein>
    <recommendedName>
        <fullName evidence="1">HAT C-terminal dimerisation domain-containing protein</fullName>
    </recommendedName>
</protein>
<gene>
    <name evidence="2" type="ORF">PR003_g32624</name>
</gene>
<reference evidence="2 3" key="1">
    <citation type="submission" date="2018-08" db="EMBL/GenBank/DDBJ databases">
        <title>Genomic investigation of the strawberry pathogen Phytophthora fragariae indicates pathogenicity is determined by transcriptional variation in three key races.</title>
        <authorList>
            <person name="Adams T.M."/>
            <person name="Armitage A.D."/>
            <person name="Sobczyk M.K."/>
            <person name="Bates H.J."/>
            <person name="Dunwell J.M."/>
            <person name="Nellist C.F."/>
            <person name="Harrison R.J."/>
        </authorList>
    </citation>
    <scope>NUCLEOTIDE SEQUENCE [LARGE SCALE GENOMIC DNA]</scope>
    <source>
        <strain evidence="2 3">SCRP333</strain>
    </source>
</reference>
<dbReference type="SUPFAM" id="SSF56091">
    <property type="entry name" value="DNA ligase/mRNA capping enzyme, catalytic domain"/>
    <property type="match status" value="1"/>
</dbReference>
<dbReference type="InterPro" id="IPR012337">
    <property type="entry name" value="RNaseH-like_sf"/>
</dbReference>
<feature type="non-terminal residue" evidence="2">
    <location>
        <position position="1"/>
    </location>
</feature>
<organism evidence="2 3">
    <name type="scientific">Phytophthora rubi</name>
    <dbReference type="NCBI Taxonomy" id="129364"/>
    <lineage>
        <taxon>Eukaryota</taxon>
        <taxon>Sar</taxon>
        <taxon>Stramenopiles</taxon>
        <taxon>Oomycota</taxon>
        <taxon>Peronosporomycetes</taxon>
        <taxon>Peronosporales</taxon>
        <taxon>Peronosporaceae</taxon>
        <taxon>Phytophthora</taxon>
    </lineage>
</organism>
<dbReference type="AlphaFoldDB" id="A0A6A4B0S3"/>
<sequence>AALKKKKAPKRSHYVDVAYVPPTSNECERFFSAAKLVLSDVRKSLSPAKLEMLMCLQYNRELWDVNTVEQVTGKSVETTDLLVLCGIPGSGKSSFRRALIKRSIASRAAPRTVRADNALYQPWTEIHSDEIGRKGCERTIGQRSLRRAILDRCNGVAADRKKFLGLAATWSQHATAVVFDTPTKLCEARAMQRADHSTLPPGRRVKLAIHQHSSTFEYPDLAEGFQTIVRVTSVEAALELVEMLSPPLPLLKFPRTAHLIDLGAATSDDLISCVSLPADENTTIVIAEKLDGANMGISLSADGALVVQNRSHVISCETHRQQGTRECNT</sequence>
<dbReference type="InterPro" id="IPR008906">
    <property type="entry name" value="HATC_C_dom"/>
</dbReference>
<dbReference type="PANTHER" id="PTHR43883">
    <property type="entry name" value="SLR0207 PROTEIN"/>
    <property type="match status" value="1"/>
</dbReference>
<dbReference type="PANTHER" id="PTHR43883:SF1">
    <property type="entry name" value="GLUCONOKINASE"/>
    <property type="match status" value="1"/>
</dbReference>
<name>A0A6A4B0S3_9STRA</name>
<dbReference type="InterPro" id="IPR027417">
    <property type="entry name" value="P-loop_NTPase"/>
</dbReference>
<evidence type="ECO:0000313" key="2">
    <source>
        <dbReference type="EMBL" id="KAE9264928.1"/>
    </source>
</evidence>
<dbReference type="Pfam" id="PF05699">
    <property type="entry name" value="Dimer_Tnp_hAT"/>
    <property type="match status" value="1"/>
</dbReference>
<dbReference type="InterPro" id="IPR052732">
    <property type="entry name" value="Cell-binding_unc_protein"/>
</dbReference>
<keyword evidence="3" id="KW-1185">Reference proteome</keyword>
<evidence type="ECO:0000313" key="3">
    <source>
        <dbReference type="Proteomes" id="UP000434957"/>
    </source>
</evidence>
<proteinExistence type="predicted"/>
<dbReference type="Proteomes" id="UP000434957">
    <property type="component" value="Unassembled WGS sequence"/>
</dbReference>
<accession>A0A6A4B0S3</accession>
<dbReference type="Pfam" id="PF13671">
    <property type="entry name" value="AAA_33"/>
    <property type="match status" value="1"/>
</dbReference>
<dbReference type="Gene3D" id="3.40.50.300">
    <property type="entry name" value="P-loop containing nucleotide triphosphate hydrolases"/>
    <property type="match status" value="1"/>
</dbReference>
<dbReference type="SUPFAM" id="SSF53098">
    <property type="entry name" value="Ribonuclease H-like"/>
    <property type="match status" value="1"/>
</dbReference>
<comment type="caution">
    <text evidence="2">The sequence shown here is derived from an EMBL/GenBank/DDBJ whole genome shotgun (WGS) entry which is preliminary data.</text>
</comment>
<feature type="domain" description="HAT C-terminal dimerisation" evidence="1">
    <location>
        <begin position="16"/>
        <end position="59"/>
    </location>
</feature>
<evidence type="ECO:0000259" key="1">
    <source>
        <dbReference type="Pfam" id="PF05699"/>
    </source>
</evidence>
<dbReference type="EMBL" id="QXFT01008126">
    <property type="protein sequence ID" value="KAE9264928.1"/>
    <property type="molecule type" value="Genomic_DNA"/>
</dbReference>
<dbReference type="SUPFAM" id="SSF52540">
    <property type="entry name" value="P-loop containing nucleoside triphosphate hydrolases"/>
    <property type="match status" value="1"/>
</dbReference>